<comment type="function">
    <text evidence="4">Acts as a Mg(2+) transporter. Can also transport other divalent cations such as Fe(2+), Sr(2+), Ba(2+), Mn(2+) and Co(2+) but to a much less extent than Mg(2+).</text>
</comment>
<protein>
    <recommendedName>
        <fullName evidence="4">Probable magnesium transporter</fullName>
    </recommendedName>
</protein>
<dbReference type="GO" id="GO:0005886">
    <property type="term" value="C:plasma membrane"/>
    <property type="evidence" value="ECO:0007669"/>
    <property type="project" value="UniProtKB-SubCell"/>
</dbReference>
<feature type="transmembrane region" description="Helical" evidence="4">
    <location>
        <begin position="155"/>
        <end position="176"/>
    </location>
</feature>
<evidence type="ECO:0000313" key="5">
    <source>
        <dbReference type="EMBL" id="KAG2371800.1"/>
    </source>
</evidence>
<dbReference type="PANTHER" id="PTHR12570">
    <property type="match status" value="1"/>
</dbReference>
<accession>A0A8T0JHZ4</accession>
<dbReference type="AlphaFoldDB" id="A0A8T0JHZ4"/>
<comment type="similarity">
    <text evidence="4">Belongs to the NIPA (TC 2.A.7) family.</text>
</comment>
<dbReference type="EMBL" id="JABFOF010000011">
    <property type="protein sequence ID" value="KAG2371800.1"/>
    <property type="molecule type" value="Genomic_DNA"/>
</dbReference>
<keyword evidence="1 4" id="KW-0812">Transmembrane</keyword>
<gene>
    <name evidence="5" type="ORF">HKW66_Vig0219740</name>
</gene>
<dbReference type="GO" id="GO:0015095">
    <property type="term" value="F:magnesium ion transmembrane transporter activity"/>
    <property type="evidence" value="ECO:0007669"/>
    <property type="project" value="UniProtKB-UniRule"/>
</dbReference>
<evidence type="ECO:0000256" key="4">
    <source>
        <dbReference type="RuleBase" id="RU363078"/>
    </source>
</evidence>
<keyword evidence="4" id="KW-0460">Magnesium</keyword>
<comment type="caution">
    <text evidence="5">The sequence shown here is derived from an EMBL/GenBank/DDBJ whole genome shotgun (WGS) entry which is preliminary data.</text>
</comment>
<evidence type="ECO:0000256" key="2">
    <source>
        <dbReference type="ARBA" id="ARBA00022989"/>
    </source>
</evidence>
<dbReference type="GO" id="GO:0005769">
    <property type="term" value="C:early endosome"/>
    <property type="evidence" value="ECO:0007669"/>
    <property type="project" value="UniProtKB-SubCell"/>
</dbReference>
<evidence type="ECO:0000313" key="6">
    <source>
        <dbReference type="Proteomes" id="UP000743370"/>
    </source>
</evidence>
<keyword evidence="4" id="KW-0813">Transport</keyword>
<reference evidence="5 6" key="1">
    <citation type="submission" date="2020-05" db="EMBL/GenBank/DDBJ databases">
        <title>Vigna angularis (adzuki bean) Var. LongXiaoDou No. 4 denovo assembly.</title>
        <authorList>
            <person name="Xiang H."/>
        </authorList>
    </citation>
    <scope>NUCLEOTIDE SEQUENCE [LARGE SCALE GENOMIC DNA]</scope>
    <source>
        <tissue evidence="5">Leaf</tissue>
    </source>
</reference>
<keyword evidence="4" id="KW-0967">Endosome</keyword>
<dbReference type="PANTHER" id="PTHR12570:SF91">
    <property type="entry name" value="MAGNESIUM TRANSPORTER-RELATED"/>
    <property type="match status" value="1"/>
</dbReference>
<keyword evidence="2 4" id="KW-1133">Transmembrane helix</keyword>
<evidence type="ECO:0000256" key="1">
    <source>
        <dbReference type="ARBA" id="ARBA00022692"/>
    </source>
</evidence>
<evidence type="ECO:0000256" key="3">
    <source>
        <dbReference type="ARBA" id="ARBA00023136"/>
    </source>
</evidence>
<comment type="caution">
    <text evidence="4">Lacks conserved residue(s) required for the propagation of feature annotation.</text>
</comment>
<name>A0A8T0JHZ4_PHAAN</name>
<keyword evidence="4" id="KW-1003">Cell membrane</keyword>
<feature type="transmembrane region" description="Helical" evidence="4">
    <location>
        <begin position="132"/>
        <end position="149"/>
    </location>
</feature>
<organism evidence="5 6">
    <name type="scientific">Phaseolus angularis</name>
    <name type="common">Azuki bean</name>
    <name type="synonym">Vigna angularis</name>
    <dbReference type="NCBI Taxonomy" id="3914"/>
    <lineage>
        <taxon>Eukaryota</taxon>
        <taxon>Viridiplantae</taxon>
        <taxon>Streptophyta</taxon>
        <taxon>Embryophyta</taxon>
        <taxon>Tracheophyta</taxon>
        <taxon>Spermatophyta</taxon>
        <taxon>Magnoliopsida</taxon>
        <taxon>eudicotyledons</taxon>
        <taxon>Gunneridae</taxon>
        <taxon>Pentapetalae</taxon>
        <taxon>rosids</taxon>
        <taxon>fabids</taxon>
        <taxon>Fabales</taxon>
        <taxon>Fabaceae</taxon>
        <taxon>Papilionoideae</taxon>
        <taxon>50 kb inversion clade</taxon>
        <taxon>NPAAA clade</taxon>
        <taxon>indigoferoid/millettioid clade</taxon>
        <taxon>Phaseoleae</taxon>
        <taxon>Vigna</taxon>
    </lineage>
</organism>
<keyword evidence="3 4" id="KW-0472">Membrane</keyword>
<dbReference type="InterPro" id="IPR008521">
    <property type="entry name" value="Mg_trans_NIPA"/>
</dbReference>
<comment type="subunit">
    <text evidence="4">Homodimer.</text>
</comment>
<sequence>MSKKVVVARGGTIWRVLWRNREVLRGARKTLFFFFFVLGCFVGKRRNDLFAVQWSRQRRVVSSQRQMHRQHLKRDSINDGFIGWRSMKGTVVVDLRFGCCETLEDWVQITLGAEEILAQAGLARRGLSFGGYYYLLELLWWVGMITMIAGEVANFVAYAFAPAVLVTPLGALSIIVRYSPLFSFSSGS</sequence>
<dbReference type="Pfam" id="PF05653">
    <property type="entry name" value="Mg_trans_NIPA"/>
    <property type="match status" value="1"/>
</dbReference>
<comment type="subcellular location">
    <subcellularLocation>
        <location evidence="4">Cell membrane</location>
        <topology evidence="4">Multi-pass membrane protein</topology>
    </subcellularLocation>
    <subcellularLocation>
        <location evidence="4">Early endosome</location>
    </subcellularLocation>
</comment>
<proteinExistence type="inferred from homology"/>
<dbReference type="Proteomes" id="UP000743370">
    <property type="component" value="Unassembled WGS sequence"/>
</dbReference>
<keyword evidence="4" id="KW-0406">Ion transport</keyword>